<evidence type="ECO:0008006" key="3">
    <source>
        <dbReference type="Google" id="ProtNLM"/>
    </source>
</evidence>
<keyword evidence="2" id="KW-1185">Reference proteome</keyword>
<dbReference type="InterPro" id="IPR012334">
    <property type="entry name" value="Pectin_lyas_fold"/>
</dbReference>
<comment type="caution">
    <text evidence="1">The sequence shown here is derived from an EMBL/GenBank/DDBJ whole genome shotgun (WGS) entry which is preliminary data.</text>
</comment>
<accession>A0ABV7MQP3</accession>
<dbReference type="EMBL" id="JBHRVD010000001">
    <property type="protein sequence ID" value="MFC3324255.1"/>
    <property type="molecule type" value="Genomic_DNA"/>
</dbReference>
<sequence>MARPATAAVRLLTGEREPVRLATTANLETIIIDGVAWIQGLKVVDGVQTTIGDRVLVKDQADARLNGIYTASEGNWYRAADARAGRTMQKGTTVHVQEGTVSAAFVYAFQTLNPVIGADDIMLSFYQSDDTVGDIRDAAQGIIDQAQAAADVATGAMTTVLDPQFATKATAEAYSPAIAPDYIRTAFYDVNQVAGSGGVYRKNGTTTGDVVITLNDSVTVVGYTLTDTPSASQKGARKNNSNDDAPAVQAAHDLALGGVRLPAGSYKMVPGSVSPFTFGNFPTVNVYRAVALTTDNITFSGHEAVLHGVSRASVIAADVQPVFSTDKNMTVGARKNITFDGVTFDPENNVDATNSNQRFVYAVGVDGLRFLDTKGGSSGSRRGYYAHIQNSKNVQVDGHRHQKVTGGFNVRYVDGFVMTNFLFEDFSEAIDLDGASQRVVIRNGAFKSTSRVNQCIDVNDQVDASIGDFSVNNTGNIVTVNYKTTTPDTFAEYVAGTIVRNFQVGKRILLSNISGSAVGSAAAPAFYIGWDWSAGNHAGAAPVQDITLQNIVLDDHGYFDIREAVNLKLKDITSYRAQCGFNHAVNCISAGSNADQIAWSDLDVDIDGLRIEASDKGGLNISTPSRARVRRLITRGNNTLGGTLTDLTITGLATRAGRASVDECDIGGNVVLNGDSTAIAAWAGDTIYKRNAIVTNGGNFYRATAEGKSASSGGPTGTALSITDDGTASISAWAGSTAYMVDDVRLNGGGYFICMTAGASAASGGPSGTDQRIADGTVVWRPINGAIKWEYLLVPYSIRWGKNNRVRGTVTIQGDAQKFIKAEKQTAHVGDLSATGTVIYPIMTTDRRGAVTAVAYTVNADASADASNYRTLLLRRYRTGVATTIATVDTKLGLTAFIPSVAAVTAANATLGFEPGDVLAITSNSAGSGKGLSGLAVTLSFMEF</sequence>
<dbReference type="RefSeq" id="WP_378980991.1">
    <property type="nucleotide sequence ID" value="NZ_JBHRVD010000001.1"/>
</dbReference>
<reference evidence="2" key="1">
    <citation type="journal article" date="2019" name="Int. J. Syst. Evol. Microbiol.">
        <title>The Global Catalogue of Microorganisms (GCM) 10K type strain sequencing project: providing services to taxonomists for standard genome sequencing and annotation.</title>
        <authorList>
            <consortium name="The Broad Institute Genomics Platform"/>
            <consortium name="The Broad Institute Genome Sequencing Center for Infectious Disease"/>
            <person name="Wu L."/>
            <person name="Ma J."/>
        </authorList>
    </citation>
    <scope>NUCLEOTIDE SEQUENCE [LARGE SCALE GENOMIC DNA]</scope>
    <source>
        <strain evidence="2">ICMP 19515</strain>
    </source>
</reference>
<gene>
    <name evidence="1" type="ORF">ACFOJ9_21180</name>
</gene>
<dbReference type="Gene3D" id="2.10.10.90">
    <property type="match status" value="1"/>
</dbReference>
<evidence type="ECO:0000313" key="2">
    <source>
        <dbReference type="Proteomes" id="UP001595648"/>
    </source>
</evidence>
<organism evidence="1 2">
    <name type="scientific">Mesorhizobium cantuariense</name>
    <dbReference type="NCBI Taxonomy" id="1300275"/>
    <lineage>
        <taxon>Bacteria</taxon>
        <taxon>Pseudomonadati</taxon>
        <taxon>Pseudomonadota</taxon>
        <taxon>Alphaproteobacteria</taxon>
        <taxon>Hyphomicrobiales</taxon>
        <taxon>Phyllobacteriaceae</taxon>
        <taxon>Mesorhizobium</taxon>
    </lineage>
</organism>
<proteinExistence type="predicted"/>
<name>A0ABV7MQP3_9HYPH</name>
<dbReference type="Gene3D" id="2.160.20.10">
    <property type="entry name" value="Single-stranded right-handed beta-helix, Pectin lyase-like"/>
    <property type="match status" value="1"/>
</dbReference>
<dbReference type="Proteomes" id="UP001595648">
    <property type="component" value="Unassembled WGS sequence"/>
</dbReference>
<dbReference type="InterPro" id="IPR011050">
    <property type="entry name" value="Pectin_lyase_fold/virulence"/>
</dbReference>
<dbReference type="SUPFAM" id="SSF51126">
    <property type="entry name" value="Pectin lyase-like"/>
    <property type="match status" value="1"/>
</dbReference>
<evidence type="ECO:0000313" key="1">
    <source>
        <dbReference type="EMBL" id="MFC3324255.1"/>
    </source>
</evidence>
<protein>
    <recommendedName>
        <fullName evidence="3">Tail fiber protein</fullName>
    </recommendedName>
</protein>